<accession>A0ACB8A7D9</accession>
<evidence type="ECO:0000313" key="2">
    <source>
        <dbReference type="Proteomes" id="UP000790377"/>
    </source>
</evidence>
<evidence type="ECO:0000313" key="1">
    <source>
        <dbReference type="EMBL" id="KAH7909414.1"/>
    </source>
</evidence>
<organism evidence="1 2">
    <name type="scientific">Hygrophoropsis aurantiaca</name>
    <dbReference type="NCBI Taxonomy" id="72124"/>
    <lineage>
        <taxon>Eukaryota</taxon>
        <taxon>Fungi</taxon>
        <taxon>Dikarya</taxon>
        <taxon>Basidiomycota</taxon>
        <taxon>Agaricomycotina</taxon>
        <taxon>Agaricomycetes</taxon>
        <taxon>Agaricomycetidae</taxon>
        <taxon>Boletales</taxon>
        <taxon>Coniophorineae</taxon>
        <taxon>Hygrophoropsidaceae</taxon>
        <taxon>Hygrophoropsis</taxon>
    </lineage>
</organism>
<name>A0ACB8A7D9_9AGAM</name>
<proteinExistence type="predicted"/>
<keyword evidence="2" id="KW-1185">Reference proteome</keyword>
<comment type="caution">
    <text evidence="1">The sequence shown here is derived from an EMBL/GenBank/DDBJ whole genome shotgun (WGS) entry which is preliminary data.</text>
</comment>
<dbReference type="EMBL" id="MU267761">
    <property type="protein sequence ID" value="KAH7909414.1"/>
    <property type="molecule type" value="Genomic_DNA"/>
</dbReference>
<gene>
    <name evidence="1" type="ORF">BJ138DRAFT_1114992</name>
</gene>
<reference evidence="1" key="1">
    <citation type="journal article" date="2021" name="New Phytol.">
        <title>Evolutionary innovations through gain and loss of genes in the ectomycorrhizal Boletales.</title>
        <authorList>
            <person name="Wu G."/>
            <person name="Miyauchi S."/>
            <person name="Morin E."/>
            <person name="Kuo A."/>
            <person name="Drula E."/>
            <person name="Varga T."/>
            <person name="Kohler A."/>
            <person name="Feng B."/>
            <person name="Cao Y."/>
            <person name="Lipzen A."/>
            <person name="Daum C."/>
            <person name="Hundley H."/>
            <person name="Pangilinan J."/>
            <person name="Johnson J."/>
            <person name="Barry K."/>
            <person name="LaButti K."/>
            <person name="Ng V."/>
            <person name="Ahrendt S."/>
            <person name="Min B."/>
            <person name="Choi I.G."/>
            <person name="Park H."/>
            <person name="Plett J.M."/>
            <person name="Magnuson J."/>
            <person name="Spatafora J.W."/>
            <person name="Nagy L.G."/>
            <person name="Henrissat B."/>
            <person name="Grigoriev I.V."/>
            <person name="Yang Z.L."/>
            <person name="Xu J."/>
            <person name="Martin F.M."/>
        </authorList>
    </citation>
    <scope>NUCLEOTIDE SEQUENCE</scope>
    <source>
        <strain evidence="1">ATCC 28755</strain>
    </source>
</reference>
<protein>
    <submittedName>
        <fullName evidence="1">Cytochrome P450</fullName>
    </submittedName>
</protein>
<dbReference type="Proteomes" id="UP000790377">
    <property type="component" value="Unassembled WGS sequence"/>
</dbReference>
<sequence>MAPKPFFAGFAALFALITLYVIRRRKQRTRLPYPPGPKPLPLIGNLRDIPLQNESATYNKWAQQYGDLVYANVLGRGLLFVNTPQIATDLFEKRSVNYSDRNSLPMINDLMGWDWSFGHMPYGERWKKHRKMFERQFRPAVAPTYWPIQRKEAHALLRNILDNPDDLAEHLRHNAASVIMNVVYGIEIAPRNDRYIDIAETALDGMAKAAAPGAFLVDILPFLKHVPNWMPGAGFKQKAAFWKKAVLEMRDLPFQAVQTALSQGKASPCFVSHLLSDLDVKNDVTDQVETIKGCAGLAYAAGAESEVSSLKSFFLAMVIHPEVQAKARAELDSVIGPGRLPDFEDRQSLPYVGAIVKEVLRWNPVAPLGLPHMVTNDDTYNGYFIPAGTTVIGNTWTILHDERNYFQPMKFMPERFLTPDGKPDESVLDPAAAAFGYGRRICPGRFAADAQLWISVACILMVFDITPAIDKDGRPIPVKPAFESGMICHPKPYNCSIKPRSTAASAIIKQTIDLTG</sequence>